<sequence>MKKGMNVWSLPSDLSLEEQFKVTKEAGFDTIELNVTENIVNDSIVTNDLALAEKLDLTLEADEEVLNQILHLMEKYQLPISSLSTALHWTYPLNSNDEKIREKGKAIVCKMIDFCQVLGGDTVLVVPALVTTEQPYDQAYELAKAALSELAPYAQDKKIVIGIENVWNKFLLSPLEFRQLLDQVNSDYVGAYFDIGNILQYGFPEQWIRILGNKIAKIHVKDFKQSIGSIQGFTNLLQGDVNWQSCVKELNRIGYDGPLTCELSPYKVNGQQLALDTAGALSYITKL</sequence>
<dbReference type="Pfam" id="PF01261">
    <property type="entry name" value="AP_endonuc_2"/>
    <property type="match status" value="1"/>
</dbReference>
<evidence type="ECO:0000313" key="3">
    <source>
        <dbReference type="Proteomes" id="UP000774130"/>
    </source>
</evidence>
<dbReference type="GO" id="GO:0016853">
    <property type="term" value="F:isomerase activity"/>
    <property type="evidence" value="ECO:0007669"/>
    <property type="project" value="UniProtKB-KW"/>
</dbReference>
<dbReference type="RefSeq" id="WP_218326605.1">
    <property type="nucleotide sequence ID" value="NZ_JAHUZB010000004.1"/>
</dbReference>
<reference evidence="2 3" key="1">
    <citation type="submission" date="2021-06" db="EMBL/GenBank/DDBJ databases">
        <title>Enterococcus alishanensis sp. nov., a novel lactic acid bacterium isolated from fresh coffee beans.</title>
        <authorList>
            <person name="Chen Y.-S."/>
        </authorList>
    </citation>
    <scope>NUCLEOTIDE SEQUENCE [LARGE SCALE GENOMIC DNA]</scope>
    <source>
        <strain evidence="2 3">ALS3</strain>
    </source>
</reference>
<dbReference type="Proteomes" id="UP000774130">
    <property type="component" value="Unassembled WGS sequence"/>
</dbReference>
<evidence type="ECO:0000313" key="2">
    <source>
        <dbReference type="EMBL" id="MBV7391426.1"/>
    </source>
</evidence>
<dbReference type="EMBL" id="JAHUZB010000004">
    <property type="protein sequence ID" value="MBV7391426.1"/>
    <property type="molecule type" value="Genomic_DNA"/>
</dbReference>
<accession>A0ABS6TER4</accession>
<protein>
    <submittedName>
        <fullName evidence="2">Sugar phosphate isomerase/epimerase</fullName>
    </submittedName>
</protein>
<comment type="caution">
    <text evidence="2">The sequence shown here is derived from an EMBL/GenBank/DDBJ whole genome shotgun (WGS) entry which is preliminary data.</text>
</comment>
<name>A0ABS6TER4_9ENTE</name>
<gene>
    <name evidence="2" type="ORF">KUA55_12105</name>
</gene>
<keyword evidence="3" id="KW-1185">Reference proteome</keyword>
<feature type="domain" description="Xylose isomerase-like TIM barrel" evidence="1">
    <location>
        <begin position="20"/>
        <end position="270"/>
    </location>
</feature>
<keyword evidence="2" id="KW-0413">Isomerase</keyword>
<dbReference type="InterPro" id="IPR050312">
    <property type="entry name" value="IolE/XylAMocC-like"/>
</dbReference>
<dbReference type="InterPro" id="IPR013022">
    <property type="entry name" value="Xyl_isomerase-like_TIM-brl"/>
</dbReference>
<evidence type="ECO:0000259" key="1">
    <source>
        <dbReference type="Pfam" id="PF01261"/>
    </source>
</evidence>
<organism evidence="2 3">
    <name type="scientific">Enterococcus alishanensis</name>
    <dbReference type="NCBI Taxonomy" id="1303817"/>
    <lineage>
        <taxon>Bacteria</taxon>
        <taxon>Bacillati</taxon>
        <taxon>Bacillota</taxon>
        <taxon>Bacilli</taxon>
        <taxon>Lactobacillales</taxon>
        <taxon>Enterococcaceae</taxon>
        <taxon>Enterococcus</taxon>
    </lineage>
</organism>
<proteinExistence type="predicted"/>
<dbReference type="PANTHER" id="PTHR12110">
    <property type="entry name" value="HYDROXYPYRUVATE ISOMERASE"/>
    <property type="match status" value="1"/>
</dbReference>